<feature type="compositionally biased region" description="Low complexity" evidence="1">
    <location>
        <begin position="132"/>
        <end position="161"/>
    </location>
</feature>
<feature type="compositionally biased region" description="Low complexity" evidence="1">
    <location>
        <begin position="85"/>
        <end position="113"/>
    </location>
</feature>
<dbReference type="EMBL" id="CP025958">
    <property type="protein sequence ID" value="AWM39677.1"/>
    <property type="molecule type" value="Genomic_DNA"/>
</dbReference>
<feature type="region of interest" description="Disordered" evidence="1">
    <location>
        <begin position="77"/>
        <end position="172"/>
    </location>
</feature>
<keyword evidence="3" id="KW-1185">Reference proteome</keyword>
<protein>
    <submittedName>
        <fullName evidence="2">DUF4912 domain-containing protein</fullName>
    </submittedName>
</protein>
<dbReference type="InterPro" id="IPR032585">
    <property type="entry name" value="DUF4912"/>
</dbReference>
<evidence type="ECO:0000313" key="3">
    <source>
        <dbReference type="Proteomes" id="UP000245802"/>
    </source>
</evidence>
<dbReference type="Proteomes" id="UP000245802">
    <property type="component" value="Chromosome"/>
</dbReference>
<evidence type="ECO:0000313" key="2">
    <source>
        <dbReference type="EMBL" id="AWM39677.1"/>
    </source>
</evidence>
<gene>
    <name evidence="2" type="ORF">C1280_23535</name>
</gene>
<dbReference type="RefSeq" id="WP_081471499.1">
    <property type="nucleotide sequence ID" value="NZ_CP025958.1"/>
</dbReference>
<dbReference type="Pfam" id="PF16258">
    <property type="entry name" value="DUF4912"/>
    <property type="match status" value="1"/>
</dbReference>
<proteinExistence type="predicted"/>
<organism evidence="2 3">
    <name type="scientific">Gemmata obscuriglobus</name>
    <dbReference type="NCBI Taxonomy" id="114"/>
    <lineage>
        <taxon>Bacteria</taxon>
        <taxon>Pseudomonadati</taxon>
        <taxon>Planctomycetota</taxon>
        <taxon>Planctomycetia</taxon>
        <taxon>Gemmatales</taxon>
        <taxon>Gemmataceae</taxon>
        <taxon>Gemmata</taxon>
    </lineage>
</organism>
<name>A0A2Z3H818_9BACT</name>
<dbReference type="AlphaFoldDB" id="A0A2Z3H818"/>
<feature type="region of interest" description="Disordered" evidence="1">
    <location>
        <begin position="1"/>
        <end position="52"/>
    </location>
</feature>
<evidence type="ECO:0000256" key="1">
    <source>
        <dbReference type="SAM" id="MobiDB-lite"/>
    </source>
</evidence>
<sequence>MPGRATRTRYGSEVRGCAGTDAPEEQRSTTAHATRGSGSPMKTAGTLNDRSKKELADLAKRNGVRGWEAMDKPSLIKALAKKSAPKSSSSVPDKSPPKSAKPPVKVAKVAAKVTKAKKVKPTPKPADKGKVVAKAAPTPKPAPAKTKPTPTVASPVTKATTNGSHKPVPPAVTKPLIQKTTTPAKTATKSLLPTRDTSKEAARSLNTATKDRIFLTVPNPYWLNAYWELTTHSMQRAEAALRQDWHGAKLIIRLFDVTSGDTTSTSETPVKDVTIQGTGQTWYIDVSGVGRAYRADIGYVSRRGDFYVLARSNVVTPPKAGTGEAGEGFDLGGWDDDDAKRKAERILAMSTGFESSGSSELRELYEERLGRPLGPPKQTAFGTGAIPPGSVKKFFFEIDAKLIVFGRTDPSAHLTLNNDPIKLSSDGTFRMTFNLPDSRQIIPAVAASADGVEERTIVLAVERNTKHLDPMIHDQMNEV</sequence>
<dbReference type="OrthoDB" id="9812700at2"/>
<accession>A0A2Z3H818</accession>
<reference evidence="2 3" key="1">
    <citation type="submission" date="2018-01" db="EMBL/GenBank/DDBJ databases">
        <title>G. obscuriglobus.</title>
        <authorList>
            <person name="Franke J."/>
            <person name="Blomberg W."/>
            <person name="Selmecki A."/>
        </authorList>
    </citation>
    <scope>NUCLEOTIDE SEQUENCE [LARGE SCALE GENOMIC DNA]</scope>
    <source>
        <strain evidence="2 3">DSM 5831</strain>
    </source>
</reference>
<dbReference type="KEGG" id="gog:C1280_23535"/>